<proteinExistence type="predicted"/>
<dbReference type="Pfam" id="PF10881">
    <property type="entry name" value="DUF2726"/>
    <property type="match status" value="1"/>
</dbReference>
<dbReference type="AlphaFoldDB" id="A0A8B6XAW1"/>
<evidence type="ECO:0000256" key="1">
    <source>
        <dbReference type="SAM" id="Phobius"/>
    </source>
</evidence>
<dbReference type="OrthoDB" id="6882268at2"/>
<protein>
    <submittedName>
        <fullName evidence="4">DUF2726 domain-containing protein</fullName>
    </submittedName>
</protein>
<organism evidence="3 4">
    <name type="scientific">Derxia gummosa DSM 723</name>
    <dbReference type="NCBI Taxonomy" id="1121388"/>
    <lineage>
        <taxon>Bacteria</taxon>
        <taxon>Pseudomonadati</taxon>
        <taxon>Pseudomonadota</taxon>
        <taxon>Betaproteobacteria</taxon>
        <taxon>Burkholderiales</taxon>
        <taxon>Alcaligenaceae</taxon>
        <taxon>Derxia</taxon>
    </lineage>
</organism>
<dbReference type="Proteomes" id="UP000675920">
    <property type="component" value="Unplaced"/>
</dbReference>
<keyword evidence="3" id="KW-1185">Reference proteome</keyword>
<evidence type="ECO:0000259" key="2">
    <source>
        <dbReference type="Pfam" id="PF10881"/>
    </source>
</evidence>
<keyword evidence="1" id="KW-0812">Transmembrane</keyword>
<feature type="transmembrane region" description="Helical" evidence="1">
    <location>
        <begin position="6"/>
        <end position="28"/>
    </location>
</feature>
<dbReference type="InterPro" id="IPR024402">
    <property type="entry name" value="DUF2726"/>
</dbReference>
<feature type="domain" description="DUF2726" evidence="2">
    <location>
        <begin position="39"/>
        <end position="155"/>
    </location>
</feature>
<name>A0A8B6XAW1_9BURK</name>
<keyword evidence="1" id="KW-0472">Membrane</keyword>
<evidence type="ECO:0000313" key="3">
    <source>
        <dbReference type="Proteomes" id="UP000675920"/>
    </source>
</evidence>
<sequence>MSSFNSPLLLAGAVLAALAAIALLVWFLRREKRWPYHARVLMTAPEQRLYERLLRALPDHQIHAQVQLSRVLAVDEGHDEREWFNRISRMSLDFVICHPDSSIAAVIELDDASHDLPERQAADAKKDHALASAGVPIVRWTVREMPGVREIRATIPRAKGAGMRPRARD</sequence>
<accession>A0A8B6XAW1</accession>
<reference evidence="4" key="1">
    <citation type="submission" date="2025-08" db="UniProtKB">
        <authorList>
            <consortium name="RefSeq"/>
        </authorList>
    </citation>
    <scope>IDENTIFICATION</scope>
</reference>
<dbReference type="RefSeq" id="WP_084544800.1">
    <property type="nucleotide sequence ID" value="NZ_AXWS01000007.1"/>
</dbReference>
<evidence type="ECO:0000313" key="4">
    <source>
        <dbReference type="RefSeq" id="WP_084544800.1"/>
    </source>
</evidence>
<keyword evidence="1" id="KW-1133">Transmembrane helix</keyword>